<feature type="compositionally biased region" description="Acidic residues" evidence="1">
    <location>
        <begin position="418"/>
        <end position="434"/>
    </location>
</feature>
<evidence type="ECO:0000256" key="1">
    <source>
        <dbReference type="SAM" id="MobiDB-lite"/>
    </source>
</evidence>
<proteinExistence type="predicted"/>
<evidence type="ECO:0000313" key="3">
    <source>
        <dbReference type="Proteomes" id="UP001275084"/>
    </source>
</evidence>
<feature type="compositionally biased region" description="Basic and acidic residues" evidence="1">
    <location>
        <begin position="368"/>
        <end position="385"/>
    </location>
</feature>
<reference evidence="2" key="1">
    <citation type="journal article" date="2023" name="Mol. Phylogenet. Evol.">
        <title>Genome-scale phylogeny and comparative genomics of the fungal order Sordariales.</title>
        <authorList>
            <person name="Hensen N."/>
            <person name="Bonometti L."/>
            <person name="Westerberg I."/>
            <person name="Brannstrom I.O."/>
            <person name="Guillou S."/>
            <person name="Cros-Aarteil S."/>
            <person name="Calhoun S."/>
            <person name="Haridas S."/>
            <person name="Kuo A."/>
            <person name="Mondo S."/>
            <person name="Pangilinan J."/>
            <person name="Riley R."/>
            <person name="LaButti K."/>
            <person name="Andreopoulos B."/>
            <person name="Lipzen A."/>
            <person name="Chen C."/>
            <person name="Yan M."/>
            <person name="Daum C."/>
            <person name="Ng V."/>
            <person name="Clum A."/>
            <person name="Steindorff A."/>
            <person name="Ohm R.A."/>
            <person name="Martin F."/>
            <person name="Silar P."/>
            <person name="Natvig D.O."/>
            <person name="Lalanne C."/>
            <person name="Gautier V."/>
            <person name="Ament-Velasquez S.L."/>
            <person name="Kruys A."/>
            <person name="Hutchinson M.I."/>
            <person name="Powell A.J."/>
            <person name="Barry K."/>
            <person name="Miller A.N."/>
            <person name="Grigoriev I.V."/>
            <person name="Debuchy R."/>
            <person name="Gladieux P."/>
            <person name="Hiltunen Thoren M."/>
            <person name="Johannesson H."/>
        </authorList>
    </citation>
    <scope>NUCLEOTIDE SEQUENCE</scope>
    <source>
        <strain evidence="2">CBS 955.72</strain>
    </source>
</reference>
<comment type="caution">
    <text evidence="2">The sequence shown here is derived from an EMBL/GenBank/DDBJ whole genome shotgun (WGS) entry which is preliminary data.</text>
</comment>
<feature type="compositionally biased region" description="Low complexity" evidence="1">
    <location>
        <begin position="475"/>
        <end position="487"/>
    </location>
</feature>
<feature type="compositionally biased region" description="Acidic residues" evidence="1">
    <location>
        <begin position="109"/>
        <end position="119"/>
    </location>
</feature>
<feature type="compositionally biased region" description="Low complexity" evidence="1">
    <location>
        <begin position="311"/>
        <end position="321"/>
    </location>
</feature>
<protein>
    <submittedName>
        <fullName evidence="2">Uncharacterized protein</fullName>
    </submittedName>
</protein>
<feature type="compositionally biased region" description="Acidic residues" evidence="1">
    <location>
        <begin position="393"/>
        <end position="409"/>
    </location>
</feature>
<gene>
    <name evidence="2" type="ORF">B0T25DRAFT_131062</name>
</gene>
<reference evidence="2" key="2">
    <citation type="submission" date="2023-06" db="EMBL/GenBank/DDBJ databases">
        <authorList>
            <consortium name="Lawrence Berkeley National Laboratory"/>
            <person name="Haridas S."/>
            <person name="Hensen N."/>
            <person name="Bonometti L."/>
            <person name="Westerberg I."/>
            <person name="Brannstrom I.O."/>
            <person name="Guillou S."/>
            <person name="Cros-Aarteil S."/>
            <person name="Calhoun S."/>
            <person name="Kuo A."/>
            <person name="Mondo S."/>
            <person name="Pangilinan J."/>
            <person name="Riley R."/>
            <person name="Labutti K."/>
            <person name="Andreopoulos B."/>
            <person name="Lipzen A."/>
            <person name="Chen C."/>
            <person name="Yanf M."/>
            <person name="Daum C."/>
            <person name="Ng V."/>
            <person name="Clum A."/>
            <person name="Steindorff A."/>
            <person name="Ohm R."/>
            <person name="Martin F."/>
            <person name="Silar P."/>
            <person name="Natvig D."/>
            <person name="Lalanne C."/>
            <person name="Gautier V."/>
            <person name="Ament-Velasquez S.L."/>
            <person name="Kruys A."/>
            <person name="Hutchinson M.I."/>
            <person name="Powell A.J."/>
            <person name="Barry K."/>
            <person name="Miller A.N."/>
            <person name="Grigoriev I.V."/>
            <person name="Debuchy R."/>
            <person name="Gladieux P."/>
            <person name="Thoren M.H."/>
            <person name="Johannesson H."/>
        </authorList>
    </citation>
    <scope>NUCLEOTIDE SEQUENCE</scope>
    <source>
        <strain evidence="2">CBS 955.72</strain>
    </source>
</reference>
<feature type="region of interest" description="Disordered" evidence="1">
    <location>
        <begin position="311"/>
        <end position="529"/>
    </location>
</feature>
<accession>A0AAJ0MIY5</accession>
<feature type="compositionally biased region" description="Gly residues" evidence="1">
    <location>
        <begin position="435"/>
        <end position="445"/>
    </location>
</feature>
<sequence>MALLPDFGTWLLRSVRRETGYFSDSPVSVIERLNALPRPLRNVDKDTLVGAVLALGPSLQLALHMLLELLPLDESRERLGEVLVPTLGQLQRSLESTLSSFEGCGMGDVDADAVPDADDTPLPTPQAATYGSVVRSVSTSTSEDFVISKPEPSPLDTPMQIRTDQHSQRKRQPSIQFVPTHDEIPPTLTASPERVATPKEKFPTLEETSSRPPSPVAKPQQRWPDPAADLALVKEFRAEMRVNAAIQVAVDSLEFAEGQLKIVKEVNRLYGGSFDLLHRHFYEGYNRILFRALELERREFDSPPYAASLADAASEANSSAPGPQRSVSFENPIVLPPLPPLESRPATPAKVASPQKPALVRRNTLQGHDARPARPRVELKRRLSLAEELALVGEDDTESEEGEWGGEEGESGRSNCESESEEEESEDSTDEDEGGGVGGQDGAQGGEQSSDDTSEEEDDDADDDDEESDEDDLFAAIQLINAAAGATAHERRGGARARTKRLETGVDVISPPTSPERTIEARSETAGGS</sequence>
<dbReference type="AlphaFoldDB" id="A0AAJ0MIY5"/>
<feature type="region of interest" description="Disordered" evidence="1">
    <location>
        <begin position="109"/>
        <end position="224"/>
    </location>
</feature>
<name>A0AAJ0MIY5_9PEZI</name>
<feature type="compositionally biased region" description="Acidic residues" evidence="1">
    <location>
        <begin position="449"/>
        <end position="473"/>
    </location>
</feature>
<organism evidence="2 3">
    <name type="scientific">Lasiosphaeria hispida</name>
    <dbReference type="NCBI Taxonomy" id="260671"/>
    <lineage>
        <taxon>Eukaryota</taxon>
        <taxon>Fungi</taxon>
        <taxon>Dikarya</taxon>
        <taxon>Ascomycota</taxon>
        <taxon>Pezizomycotina</taxon>
        <taxon>Sordariomycetes</taxon>
        <taxon>Sordariomycetidae</taxon>
        <taxon>Sordariales</taxon>
        <taxon>Lasiosphaeriaceae</taxon>
        <taxon>Lasiosphaeria</taxon>
    </lineage>
</organism>
<keyword evidence="3" id="KW-1185">Reference proteome</keyword>
<dbReference type="Proteomes" id="UP001275084">
    <property type="component" value="Unassembled WGS sequence"/>
</dbReference>
<feature type="compositionally biased region" description="Low complexity" evidence="1">
    <location>
        <begin position="125"/>
        <end position="142"/>
    </location>
</feature>
<evidence type="ECO:0000313" key="2">
    <source>
        <dbReference type="EMBL" id="KAK3360517.1"/>
    </source>
</evidence>
<dbReference type="EMBL" id="JAUIQD010000002">
    <property type="protein sequence ID" value="KAK3360517.1"/>
    <property type="molecule type" value="Genomic_DNA"/>
</dbReference>